<feature type="compositionally biased region" description="Basic residues" evidence="1">
    <location>
        <begin position="1"/>
        <end position="13"/>
    </location>
</feature>
<reference evidence="2" key="2">
    <citation type="journal article" date="2015" name="Data Brief">
        <title>Shoot transcriptome of the giant reed, Arundo donax.</title>
        <authorList>
            <person name="Barrero R.A."/>
            <person name="Guerrero F.D."/>
            <person name="Moolhuijzen P."/>
            <person name="Goolsby J.A."/>
            <person name="Tidwell J."/>
            <person name="Bellgard S.E."/>
            <person name="Bellgard M.I."/>
        </authorList>
    </citation>
    <scope>NUCLEOTIDE SEQUENCE</scope>
    <source>
        <tissue evidence="2">Shoot tissue taken approximately 20 cm above the soil surface</tissue>
    </source>
</reference>
<protein>
    <recommendedName>
        <fullName evidence="3">PH domain-containing protein</fullName>
    </recommendedName>
</protein>
<feature type="region of interest" description="Disordered" evidence="1">
    <location>
        <begin position="1"/>
        <end position="30"/>
    </location>
</feature>
<organism evidence="2">
    <name type="scientific">Arundo donax</name>
    <name type="common">Giant reed</name>
    <name type="synonym">Donax arundinaceus</name>
    <dbReference type="NCBI Taxonomy" id="35708"/>
    <lineage>
        <taxon>Eukaryota</taxon>
        <taxon>Viridiplantae</taxon>
        <taxon>Streptophyta</taxon>
        <taxon>Embryophyta</taxon>
        <taxon>Tracheophyta</taxon>
        <taxon>Spermatophyta</taxon>
        <taxon>Magnoliopsida</taxon>
        <taxon>Liliopsida</taxon>
        <taxon>Poales</taxon>
        <taxon>Poaceae</taxon>
        <taxon>PACMAD clade</taxon>
        <taxon>Arundinoideae</taxon>
        <taxon>Arundineae</taxon>
        <taxon>Arundo</taxon>
    </lineage>
</organism>
<dbReference type="AlphaFoldDB" id="A0A0A8YCZ6"/>
<evidence type="ECO:0008006" key="3">
    <source>
        <dbReference type="Google" id="ProtNLM"/>
    </source>
</evidence>
<evidence type="ECO:0000256" key="1">
    <source>
        <dbReference type="SAM" id="MobiDB-lite"/>
    </source>
</evidence>
<dbReference type="EMBL" id="GBRH01273934">
    <property type="protein sequence ID" value="JAD23961.1"/>
    <property type="molecule type" value="Transcribed_RNA"/>
</dbReference>
<evidence type="ECO:0000313" key="2">
    <source>
        <dbReference type="EMBL" id="JAD23961.1"/>
    </source>
</evidence>
<reference evidence="2" key="1">
    <citation type="submission" date="2014-09" db="EMBL/GenBank/DDBJ databases">
        <authorList>
            <person name="Magalhaes I.L.F."/>
            <person name="Oliveira U."/>
            <person name="Santos F.R."/>
            <person name="Vidigal T.H.D.A."/>
            <person name="Brescovit A.D."/>
            <person name="Santos A.J."/>
        </authorList>
    </citation>
    <scope>NUCLEOTIDE SEQUENCE</scope>
    <source>
        <tissue evidence="2">Shoot tissue taken approximately 20 cm above the soil surface</tissue>
    </source>
</reference>
<name>A0A0A8YCZ6_ARUDO</name>
<proteinExistence type="predicted"/>
<dbReference type="InterPro" id="IPR035992">
    <property type="entry name" value="Ricin_B-like_lectins"/>
</dbReference>
<dbReference type="InterPro" id="IPR040249">
    <property type="entry name" value="Ricin_B-like_lectin_EULS3-like"/>
</dbReference>
<sequence length="412" mass="45872">MFNHGHHHGHGHHQPPSPPTPHGGGGYPPMLPQQEQVFKIFCRADEGYCLTVRHDAVVLAPTNPRDQCQHWYKDMRHSTSVKDEEGHPAFALVNRATGLAVKHSLGQSHPVKLVPYNPEFLDESVLWTESRDVGKGFRCIRMVNNIHLNFDALHGDKDHGGVHDGTTVVLWEWAKGPNQSWKILPWGDEAYAPPPAYGYPGCSQAGAYPPSPPAQEPGYGYRPPPGGYAPPPAQEPCYGYGPPPPSAGYGYSNLPRALASESTVRIYCKADDGYSLTVRNDTVCLAPTNPRDDFQHWVKDMRHSTSIKDEEGYPAFALVNKVTGEAIKHSMGQSHPVRLVPYNADYVDESVLWTESRDVGHGFRCIRMVNNIYLNFDAFHGDKAHGGVHDGTTVVLWEWAKGDNQRWKIVPW</sequence>
<dbReference type="Gene3D" id="2.80.10.50">
    <property type="match status" value="2"/>
</dbReference>
<dbReference type="SUPFAM" id="SSF50370">
    <property type="entry name" value="Ricin B-like lectins"/>
    <property type="match status" value="2"/>
</dbReference>
<dbReference type="PANTHER" id="PTHR31257">
    <property type="entry name" value="RICIN B-LIKE LECTIN EULS3"/>
    <property type="match status" value="1"/>
</dbReference>
<accession>A0A0A8YCZ6</accession>
<dbReference type="PANTHER" id="PTHR31257:SF21">
    <property type="entry name" value="OS07G0683600 PROTEIN"/>
    <property type="match status" value="1"/>
</dbReference>
<dbReference type="CDD" id="cd23431">
    <property type="entry name" value="beta-trefoil_Ricin_AtEULS3-like"/>
    <property type="match status" value="2"/>
</dbReference>